<organism evidence="1 2">
    <name type="scientific">Brassica cretica</name>
    <name type="common">Mustard</name>
    <dbReference type="NCBI Taxonomy" id="69181"/>
    <lineage>
        <taxon>Eukaryota</taxon>
        <taxon>Viridiplantae</taxon>
        <taxon>Streptophyta</taxon>
        <taxon>Embryophyta</taxon>
        <taxon>Tracheophyta</taxon>
        <taxon>Spermatophyta</taxon>
        <taxon>Magnoliopsida</taxon>
        <taxon>eudicotyledons</taxon>
        <taxon>Gunneridae</taxon>
        <taxon>Pentapetalae</taxon>
        <taxon>rosids</taxon>
        <taxon>malvids</taxon>
        <taxon>Brassicales</taxon>
        <taxon>Brassicaceae</taxon>
        <taxon>Brassiceae</taxon>
        <taxon>Brassica</taxon>
    </lineage>
</organism>
<dbReference type="Gene3D" id="3.40.50.300">
    <property type="entry name" value="P-loop containing nucleotide triphosphate hydrolases"/>
    <property type="match status" value="1"/>
</dbReference>
<gene>
    <name evidence="1" type="ORF">F2Q69_00003490</name>
</gene>
<proteinExistence type="predicted"/>
<reference evidence="1" key="1">
    <citation type="submission" date="2019-12" db="EMBL/GenBank/DDBJ databases">
        <title>Genome sequencing and annotation of Brassica cretica.</title>
        <authorList>
            <person name="Studholme D.J."/>
            <person name="Sarris P."/>
        </authorList>
    </citation>
    <scope>NUCLEOTIDE SEQUENCE</scope>
    <source>
        <strain evidence="1">PFS-109/04</strain>
        <tissue evidence="1">Leaf</tissue>
    </source>
</reference>
<evidence type="ECO:0000313" key="1">
    <source>
        <dbReference type="EMBL" id="KAF3508736.1"/>
    </source>
</evidence>
<accession>A0A3N6RC04</accession>
<dbReference type="AlphaFoldDB" id="A0A3N6RC04"/>
<sequence length="96" mass="11334">MGGESNEGEMGQTMKMMKVGSQELKLHQCFRMQRFWYCLYQGNLLHKQRRQYSLLERGVHAMSGTPGRVYEMIKRGSLQTKYVKILIIDRVMEVRC</sequence>
<dbReference type="Proteomes" id="UP000712600">
    <property type="component" value="Unassembled WGS sequence"/>
</dbReference>
<name>A0A3N6RC04_BRACR</name>
<comment type="caution">
    <text evidence="1">The sequence shown here is derived from an EMBL/GenBank/DDBJ whole genome shotgun (WGS) entry which is preliminary data.</text>
</comment>
<evidence type="ECO:0000313" key="2">
    <source>
        <dbReference type="Proteomes" id="UP000712600"/>
    </source>
</evidence>
<protein>
    <submittedName>
        <fullName evidence="1">Uncharacterized protein</fullName>
    </submittedName>
</protein>
<dbReference type="EMBL" id="QGKX02001521">
    <property type="protein sequence ID" value="KAF3508736.1"/>
    <property type="molecule type" value="Genomic_DNA"/>
</dbReference>
<dbReference type="InterPro" id="IPR027417">
    <property type="entry name" value="P-loop_NTPase"/>
</dbReference>